<evidence type="ECO:0000313" key="1">
    <source>
        <dbReference type="EMBL" id="RXH75405.1"/>
    </source>
</evidence>
<dbReference type="EMBL" id="RDQH01000341">
    <property type="protein sequence ID" value="RXH75405.1"/>
    <property type="molecule type" value="Genomic_DNA"/>
</dbReference>
<accession>A0A498I0H7</accession>
<comment type="caution">
    <text evidence="1">The sequence shown here is derived from an EMBL/GenBank/DDBJ whole genome shotgun (WGS) entry which is preliminary data.</text>
</comment>
<keyword evidence="2" id="KW-1185">Reference proteome</keyword>
<dbReference type="Proteomes" id="UP000290289">
    <property type="component" value="Chromosome 15"/>
</dbReference>
<name>A0A498I0H7_MALDO</name>
<sequence length="190" mass="21719">MVESSPGCGGGLSRDVTFFVQDLYSFIFLFMTAKSKFGVGTEEPSACCSHLRKETSYDDLELSTDPIATQPFTLEKIHVESFKKAKIYKKKKKLNGSPILRQEIRPIKKLWVLNIRFKSVRHRHQPICKSPYLLTKIHSHGRVDIKDSTNEFKCTIQVNPYLPLSYDTAKEWLILKGQVAFGDNLALDIH</sequence>
<gene>
    <name evidence="1" type="ORF">DVH24_030126</name>
</gene>
<proteinExistence type="predicted"/>
<reference evidence="1 2" key="1">
    <citation type="submission" date="2018-10" db="EMBL/GenBank/DDBJ databases">
        <title>A high-quality apple genome assembly.</title>
        <authorList>
            <person name="Hu J."/>
        </authorList>
    </citation>
    <scope>NUCLEOTIDE SEQUENCE [LARGE SCALE GENOMIC DNA]</scope>
    <source>
        <strain evidence="2">cv. HFTH1</strain>
        <tissue evidence="1">Young leaf</tissue>
    </source>
</reference>
<evidence type="ECO:0000313" key="2">
    <source>
        <dbReference type="Proteomes" id="UP000290289"/>
    </source>
</evidence>
<dbReference type="AlphaFoldDB" id="A0A498I0H7"/>
<organism evidence="1 2">
    <name type="scientific">Malus domestica</name>
    <name type="common">Apple</name>
    <name type="synonym">Pyrus malus</name>
    <dbReference type="NCBI Taxonomy" id="3750"/>
    <lineage>
        <taxon>Eukaryota</taxon>
        <taxon>Viridiplantae</taxon>
        <taxon>Streptophyta</taxon>
        <taxon>Embryophyta</taxon>
        <taxon>Tracheophyta</taxon>
        <taxon>Spermatophyta</taxon>
        <taxon>Magnoliopsida</taxon>
        <taxon>eudicotyledons</taxon>
        <taxon>Gunneridae</taxon>
        <taxon>Pentapetalae</taxon>
        <taxon>rosids</taxon>
        <taxon>fabids</taxon>
        <taxon>Rosales</taxon>
        <taxon>Rosaceae</taxon>
        <taxon>Amygdaloideae</taxon>
        <taxon>Maleae</taxon>
        <taxon>Malus</taxon>
    </lineage>
</organism>
<protein>
    <submittedName>
        <fullName evidence="1">Uncharacterized protein</fullName>
    </submittedName>
</protein>